<evidence type="ECO:0000256" key="1">
    <source>
        <dbReference type="ARBA" id="ARBA00022679"/>
    </source>
</evidence>
<dbReference type="Pfam" id="PF13439">
    <property type="entry name" value="Glyco_transf_4"/>
    <property type="match status" value="1"/>
</dbReference>
<dbReference type="Proteomes" id="UP000034531">
    <property type="component" value="Unassembled WGS sequence"/>
</dbReference>
<comment type="caution">
    <text evidence="4">The sequence shown here is derived from an EMBL/GenBank/DDBJ whole genome shotgun (WGS) entry which is preliminary data.</text>
</comment>
<evidence type="ECO:0000259" key="2">
    <source>
        <dbReference type="Pfam" id="PF00534"/>
    </source>
</evidence>
<sequence length="783" mass="88660">MNQKTSSLKNPVKVAIVIDQLLPGGVQKAAIQEVKNLKKLGFNTTLLILMRKGFERRNRYLLQNLKFEFLSDRYPPLLQRSFKIPIFKFLSTLHLVSPIVAPIKIKSNEFDIIISHGTTTSLTTWSVSKFKHIPYIAVIHDPMVYILDKIYKKTALVFLFPLLKPLSSILEKLFVKSSSLCLVDSNVHANFLSRVYGVKPKVVYLGVNAPKTTPKHLGDKVISFGRWDKEKNLNILLDVATQLPKTSFIVAGTWSSGKDFLWFKNEIKKRKLQKRIQLIKKYEEEDLVKICRQGRVWIHPHFEAFSLSALEAASHGLPIIIPKKSGITELFREVDHGFFPKKMSAQTLKELILPLLKNKQLAWKMGHKSALLVRKNYTSIARAKILSNDILEILNSKVKKIVALEIGHVGKTGIAGGDRLLPEMVKHLNSPLEIDLIIPKTNTSHWLKPQKKVNLLTLNRSLFDRRTDPLSVFATYMQRIIKTVFIVAKVKSPFILYSSTGIFPDVVPAFFIKFFKPKTHWIARIHHISLPPTKRPGPYWVNLGAHILERISLWMIQTKANIIIVLNNNLKKELSEKKFDSDKMVVLGGGVDFGQITKTPSGKVKLYDAVFLGRLHYAKGVLDLAPIWKKVVEIEPLARLGIIGTGPEEVVSSIKRQIADYKLTEKIDLLNFIPQKKVWKTLKSSKIFLFCDHEAGFGLAVAEAMAAGMPVVGWDIGILGSVFKTGFIKIPLGNHELFAENIAKILKDKNLYLKLSDQAQKEAKKIDWSITGQKFVKILNLAK</sequence>
<dbReference type="Gene3D" id="3.40.50.2000">
    <property type="entry name" value="Glycogen Phosphorylase B"/>
    <property type="match status" value="4"/>
</dbReference>
<organism evidence="4 5">
    <name type="scientific">Candidatus Curtissbacteria bacterium GW2011_GWA1_40_16</name>
    <dbReference type="NCBI Taxonomy" id="1618405"/>
    <lineage>
        <taxon>Bacteria</taxon>
        <taxon>Candidatus Curtissiibacteriota</taxon>
    </lineage>
</organism>
<protein>
    <submittedName>
        <fullName evidence="4">Glycosyl transferase GT4 family</fullName>
    </submittedName>
</protein>
<dbReference type="Pfam" id="PF00534">
    <property type="entry name" value="Glycos_transf_1"/>
    <property type="match status" value="2"/>
</dbReference>
<name>A0A0G0RBN1_9BACT</name>
<feature type="domain" description="Glycosyl transferase family 1" evidence="2">
    <location>
        <begin position="607"/>
        <end position="761"/>
    </location>
</feature>
<evidence type="ECO:0000259" key="3">
    <source>
        <dbReference type="Pfam" id="PF13439"/>
    </source>
</evidence>
<evidence type="ECO:0000313" key="5">
    <source>
        <dbReference type="Proteomes" id="UP000034531"/>
    </source>
</evidence>
<reference evidence="4 5" key="1">
    <citation type="journal article" date="2015" name="Nature">
        <title>rRNA introns, odd ribosomes, and small enigmatic genomes across a large radiation of phyla.</title>
        <authorList>
            <person name="Brown C.T."/>
            <person name="Hug L.A."/>
            <person name="Thomas B.C."/>
            <person name="Sharon I."/>
            <person name="Castelle C.J."/>
            <person name="Singh A."/>
            <person name="Wilkins M.J."/>
            <person name="Williams K.H."/>
            <person name="Banfield J.F."/>
        </authorList>
    </citation>
    <scope>NUCLEOTIDE SEQUENCE [LARGE SCALE GENOMIC DNA]</scope>
</reference>
<dbReference type="PANTHER" id="PTHR46401">
    <property type="entry name" value="GLYCOSYLTRANSFERASE WBBK-RELATED"/>
    <property type="match status" value="1"/>
</dbReference>
<dbReference type="EMBL" id="LBYI01000019">
    <property type="protein sequence ID" value="KKR49803.1"/>
    <property type="molecule type" value="Genomic_DNA"/>
</dbReference>
<keyword evidence="1 4" id="KW-0808">Transferase</keyword>
<gene>
    <name evidence="4" type="ORF">UT84_C0019G0008</name>
</gene>
<feature type="domain" description="Glycosyltransferase subfamily 4-like N-terminal" evidence="3">
    <location>
        <begin position="23"/>
        <end position="208"/>
    </location>
</feature>
<dbReference type="InterPro" id="IPR001296">
    <property type="entry name" value="Glyco_trans_1"/>
</dbReference>
<dbReference type="PANTHER" id="PTHR46401:SF2">
    <property type="entry name" value="GLYCOSYLTRANSFERASE WBBK-RELATED"/>
    <property type="match status" value="1"/>
</dbReference>
<feature type="domain" description="Glycosyl transferase family 1" evidence="2">
    <location>
        <begin position="219"/>
        <end position="367"/>
    </location>
</feature>
<proteinExistence type="predicted"/>
<dbReference type="InterPro" id="IPR028098">
    <property type="entry name" value="Glyco_trans_4-like_N"/>
</dbReference>
<dbReference type="SUPFAM" id="SSF53756">
    <property type="entry name" value="UDP-Glycosyltransferase/glycogen phosphorylase"/>
    <property type="match status" value="2"/>
</dbReference>
<dbReference type="AlphaFoldDB" id="A0A0G0RBN1"/>
<evidence type="ECO:0000313" key="4">
    <source>
        <dbReference type="EMBL" id="KKR49803.1"/>
    </source>
</evidence>
<dbReference type="CDD" id="cd03801">
    <property type="entry name" value="GT4_PimA-like"/>
    <property type="match status" value="2"/>
</dbReference>
<accession>A0A0G0RBN1</accession>
<dbReference type="GO" id="GO:0016757">
    <property type="term" value="F:glycosyltransferase activity"/>
    <property type="evidence" value="ECO:0007669"/>
    <property type="project" value="InterPro"/>
</dbReference>